<dbReference type="InterPro" id="IPR011010">
    <property type="entry name" value="DNA_brk_join_enz"/>
</dbReference>
<dbReference type="Gene3D" id="1.10.443.10">
    <property type="entry name" value="Intergrase catalytic core"/>
    <property type="match status" value="1"/>
</dbReference>
<keyword evidence="4" id="KW-1185">Reference proteome</keyword>
<dbReference type="PROSITE" id="PS51898">
    <property type="entry name" value="TYR_RECOMBINASE"/>
    <property type="match status" value="1"/>
</dbReference>
<organism evidence="3 4">
    <name type="scientific">Mucilaginibacter sabulilitoris</name>
    <dbReference type="NCBI Taxonomy" id="1173583"/>
    <lineage>
        <taxon>Bacteria</taxon>
        <taxon>Pseudomonadati</taxon>
        <taxon>Bacteroidota</taxon>
        <taxon>Sphingobacteriia</taxon>
        <taxon>Sphingobacteriales</taxon>
        <taxon>Sphingobacteriaceae</taxon>
        <taxon>Mucilaginibacter</taxon>
    </lineage>
</organism>
<keyword evidence="1" id="KW-0233">DNA recombination</keyword>
<dbReference type="SUPFAM" id="SSF56349">
    <property type="entry name" value="DNA breaking-rejoining enzymes"/>
    <property type="match status" value="1"/>
</dbReference>
<evidence type="ECO:0000256" key="1">
    <source>
        <dbReference type="ARBA" id="ARBA00023172"/>
    </source>
</evidence>
<dbReference type="InterPro" id="IPR002104">
    <property type="entry name" value="Integrase_catalytic"/>
</dbReference>
<dbReference type="InterPro" id="IPR013762">
    <property type="entry name" value="Integrase-like_cat_sf"/>
</dbReference>
<feature type="domain" description="Tyr recombinase" evidence="2">
    <location>
        <begin position="1"/>
        <end position="63"/>
    </location>
</feature>
<reference evidence="3 4" key="1">
    <citation type="submission" date="2023-11" db="EMBL/GenBank/DDBJ databases">
        <title>Analysis of the Genomes of Mucilaginibacter gossypii cycad 4 and M. sabulilitoris SNA2: microbes with the potential for plant growth promotion.</title>
        <authorList>
            <person name="Hirsch A.M."/>
            <person name="Humm E."/>
            <person name="Rubbi M."/>
            <person name="Del Vecchio G."/>
            <person name="Ha S.M."/>
            <person name="Pellegrini M."/>
            <person name="Gunsalus R.P."/>
        </authorList>
    </citation>
    <scope>NUCLEOTIDE SEQUENCE [LARGE SCALE GENOMIC DNA]</scope>
    <source>
        <strain evidence="3 4">SNA2</strain>
    </source>
</reference>
<dbReference type="Pfam" id="PF00589">
    <property type="entry name" value="Phage_integrase"/>
    <property type="match status" value="1"/>
</dbReference>
<dbReference type="Proteomes" id="UP001324380">
    <property type="component" value="Chromosome"/>
</dbReference>
<proteinExistence type="predicted"/>
<evidence type="ECO:0000313" key="4">
    <source>
        <dbReference type="Proteomes" id="UP001324380"/>
    </source>
</evidence>
<evidence type="ECO:0000259" key="2">
    <source>
        <dbReference type="PROSITE" id="PS51898"/>
    </source>
</evidence>
<sequence>MKEAKGIDHVVTSYVARHSFATNLKHKKVDVSLIQEAMGHETEEVTRIYLEEYDDELVASSIEEALN</sequence>
<evidence type="ECO:0000313" key="3">
    <source>
        <dbReference type="EMBL" id="WPU97168.1"/>
    </source>
</evidence>
<accession>A0ABZ0TVP9</accession>
<name>A0ABZ0TVP9_9SPHI</name>
<dbReference type="EMBL" id="CP139558">
    <property type="protein sequence ID" value="WPU97168.1"/>
    <property type="molecule type" value="Genomic_DNA"/>
</dbReference>
<gene>
    <name evidence="3" type="ORF">SNE25_26255</name>
</gene>
<protein>
    <submittedName>
        <fullName evidence="3">Tyrosine-type recombinase/integrase</fullName>
    </submittedName>
</protein>